<organism evidence="5 6">
    <name type="scientific">Carboxydothermus pertinax</name>
    <dbReference type="NCBI Taxonomy" id="870242"/>
    <lineage>
        <taxon>Bacteria</taxon>
        <taxon>Bacillati</taxon>
        <taxon>Bacillota</taxon>
        <taxon>Clostridia</taxon>
        <taxon>Thermoanaerobacterales</taxon>
        <taxon>Thermoanaerobacteraceae</taxon>
        <taxon>Carboxydothermus</taxon>
    </lineage>
</organism>
<evidence type="ECO:0000256" key="1">
    <source>
        <dbReference type="ARBA" id="ARBA00004496"/>
    </source>
</evidence>
<evidence type="ECO:0000313" key="6">
    <source>
        <dbReference type="Proteomes" id="UP000187485"/>
    </source>
</evidence>
<dbReference type="InterPro" id="IPR043163">
    <property type="entry name" value="DsrC-like_N"/>
</dbReference>
<dbReference type="OrthoDB" id="9786347at2"/>
<proteinExistence type="inferred from homology"/>
<dbReference type="NCBIfam" id="TIGR03342">
    <property type="entry name" value="dsrC_tusE_dsvC"/>
    <property type="match status" value="1"/>
</dbReference>
<dbReference type="Proteomes" id="UP000187485">
    <property type="component" value="Unassembled WGS sequence"/>
</dbReference>
<evidence type="ECO:0000256" key="2">
    <source>
        <dbReference type="ARBA" id="ARBA00005718"/>
    </source>
</evidence>
<evidence type="ECO:0000313" key="5">
    <source>
        <dbReference type="EMBL" id="GAV23226.1"/>
    </source>
</evidence>
<dbReference type="InterPro" id="IPR025526">
    <property type="entry name" value="DsrC-like_dom_sf"/>
</dbReference>
<dbReference type="GO" id="GO:0097163">
    <property type="term" value="F:sulfur carrier activity"/>
    <property type="evidence" value="ECO:0007669"/>
    <property type="project" value="TreeGrafter"/>
</dbReference>
<name>A0A1L8CWC9_9THEO</name>
<evidence type="ECO:0000256" key="4">
    <source>
        <dbReference type="PIRSR" id="PIRSR006223-50"/>
    </source>
</evidence>
<dbReference type="STRING" id="870242.cpu_17360"/>
<dbReference type="PANTHER" id="PTHR37010:SF1">
    <property type="entry name" value="SULFURTRANSFERASE TUSE"/>
    <property type="match status" value="1"/>
</dbReference>
<sequence>MAQIEIDGLVLNVDEDGFIEDPSIWNEEIAKALAKTEDVPELTEDHWKVINYIRNYYLQYQIAPMIRKLCKDTGFSLKEIYELFPSGPAKGACKIAGLPKPTGCV</sequence>
<evidence type="ECO:0000256" key="3">
    <source>
        <dbReference type="ARBA" id="ARBA00022490"/>
    </source>
</evidence>
<dbReference type="AlphaFoldDB" id="A0A1L8CWC9"/>
<dbReference type="EMBL" id="BDJK01000036">
    <property type="protein sequence ID" value="GAV23226.1"/>
    <property type="molecule type" value="Genomic_DNA"/>
</dbReference>
<comment type="subcellular location">
    <subcellularLocation>
        <location evidence="1">Cytoplasm</location>
    </subcellularLocation>
</comment>
<dbReference type="SUPFAM" id="SSF69721">
    <property type="entry name" value="DsrC, the gamma subunit of dissimilatory sulfite reductase"/>
    <property type="match status" value="1"/>
</dbReference>
<dbReference type="GO" id="GO:0016740">
    <property type="term" value="F:transferase activity"/>
    <property type="evidence" value="ECO:0007669"/>
    <property type="project" value="UniProtKB-KW"/>
</dbReference>
<accession>A0A1L8CWC9</accession>
<keyword evidence="6" id="KW-1185">Reference proteome</keyword>
<dbReference type="RefSeq" id="WP_075859666.1">
    <property type="nucleotide sequence ID" value="NZ_BDJK01000036.1"/>
</dbReference>
<dbReference type="Pfam" id="PF04358">
    <property type="entry name" value="DsrC"/>
    <property type="match status" value="1"/>
</dbReference>
<reference evidence="6" key="1">
    <citation type="submission" date="2016-12" db="EMBL/GenBank/DDBJ databases">
        <title>Draft Genome Sequences od Carboxydothermus pertinax and islandicus, Hydrogenogenic Carboxydotrophic Bacteria.</title>
        <authorList>
            <person name="Fukuyama Y."/>
            <person name="Ohmae K."/>
            <person name="Yoneda Y."/>
            <person name="Yoshida T."/>
            <person name="Sako Y."/>
        </authorList>
    </citation>
    <scope>NUCLEOTIDE SEQUENCE [LARGE SCALE GENOMIC DNA]</scope>
    <source>
        <strain evidence="6">Ug1</strain>
    </source>
</reference>
<comment type="caution">
    <text evidence="5">The sequence shown here is derived from an EMBL/GenBank/DDBJ whole genome shotgun (WGS) entry which is preliminary data.</text>
</comment>
<keyword evidence="3" id="KW-0963">Cytoplasm</keyword>
<dbReference type="GO" id="GO:0002143">
    <property type="term" value="P:tRNA wobble position uridine thiolation"/>
    <property type="evidence" value="ECO:0007669"/>
    <property type="project" value="TreeGrafter"/>
</dbReference>
<gene>
    <name evidence="5" type="ORF">cpu_17360</name>
</gene>
<comment type="similarity">
    <text evidence="2">Belongs to the DsrC/TusE family.</text>
</comment>
<dbReference type="InterPro" id="IPR042072">
    <property type="entry name" value="DsrC-like_C"/>
</dbReference>
<dbReference type="Gene3D" id="1.10.10.370">
    <property type="entry name" value="DsrC-like protein, C-terminal domain"/>
    <property type="match status" value="1"/>
</dbReference>
<dbReference type="GO" id="GO:0005737">
    <property type="term" value="C:cytoplasm"/>
    <property type="evidence" value="ECO:0007669"/>
    <property type="project" value="UniProtKB-SubCell"/>
</dbReference>
<dbReference type="PIRSF" id="PIRSF006223">
    <property type="entry name" value="DsrC_TusE"/>
    <property type="match status" value="1"/>
</dbReference>
<dbReference type="InterPro" id="IPR007453">
    <property type="entry name" value="DsrC/TusE"/>
</dbReference>
<dbReference type="PANTHER" id="PTHR37010">
    <property type="entry name" value="SULFURTRANSFERASE TUSE"/>
    <property type="match status" value="1"/>
</dbReference>
<dbReference type="Gene3D" id="3.30.1420.10">
    <property type="match status" value="1"/>
</dbReference>
<keyword evidence="5" id="KW-0808">Transferase</keyword>
<feature type="active site" description="Cysteine persulfide intermediate" evidence="4">
    <location>
        <position position="104"/>
    </location>
</feature>
<protein>
    <submittedName>
        <fullName evidence="5">Sulfurtransferase TusE</fullName>
    </submittedName>
</protein>